<keyword evidence="2" id="KW-1185">Reference proteome</keyword>
<dbReference type="Proteomes" id="UP001231189">
    <property type="component" value="Unassembled WGS sequence"/>
</dbReference>
<evidence type="ECO:0000313" key="2">
    <source>
        <dbReference type="Proteomes" id="UP001231189"/>
    </source>
</evidence>
<sequence length="374" mass="42370">MFCMDPAEEHLGAALVYMGGRSKYCLLQCFSAPDENDMDNDADKDDPYKEDVGEENLPRRHLLRFTTFTLKYNKDGDLSTSRPFDVRSRNLTLGPRRPHNKFPGVPLYTPVGRNLISLLGSSTEFLEPPSLGHNSFNFDWSWLELDDAPFTRAQVTSYSAHPDGRTLFVSTRNKSSLATTYTLDTDEGVWTKRGEWKLPFRGHAHFDAALDARVGLPWGKGTRRGHLCSCAMVPIHVEPSNTTCDMESTPADSNSNSFPAWKLGADKMFCVDPAEEHLGVALVYMGGRSKYCLLQCFSTPDEDDMDNDADKDDPYKEDVGEENLPCRHMLRFTTFTLKYDKDGDLSTSRRQRVRCYELPPHADPTYNDLRAFMI</sequence>
<dbReference type="PANTHER" id="PTHR33085:SF82">
    <property type="entry name" value="DUF1618 DOMAIN-CONTAINING PROTEIN"/>
    <property type="match status" value="1"/>
</dbReference>
<dbReference type="InterPro" id="IPR012871">
    <property type="entry name" value="DUF1668_ORYSA"/>
</dbReference>
<evidence type="ECO:0000313" key="1">
    <source>
        <dbReference type="EMBL" id="KAK1643687.1"/>
    </source>
</evidence>
<name>A0AAD8S1D1_LOLMU</name>
<dbReference type="AlphaFoldDB" id="A0AAD8S1D1"/>
<gene>
    <name evidence="1" type="ORF">QYE76_061492</name>
</gene>
<dbReference type="EMBL" id="JAUUTY010000004">
    <property type="protein sequence ID" value="KAK1643687.1"/>
    <property type="molecule type" value="Genomic_DNA"/>
</dbReference>
<dbReference type="Pfam" id="PF07893">
    <property type="entry name" value="DUF1668"/>
    <property type="match status" value="1"/>
</dbReference>
<proteinExistence type="predicted"/>
<dbReference type="PANTHER" id="PTHR33085">
    <property type="entry name" value="OS12G0113100 PROTEIN-RELATED"/>
    <property type="match status" value="1"/>
</dbReference>
<comment type="caution">
    <text evidence="1">The sequence shown here is derived from an EMBL/GenBank/DDBJ whole genome shotgun (WGS) entry which is preliminary data.</text>
</comment>
<reference evidence="1" key="1">
    <citation type="submission" date="2023-07" db="EMBL/GenBank/DDBJ databases">
        <title>A chromosome-level genome assembly of Lolium multiflorum.</title>
        <authorList>
            <person name="Chen Y."/>
            <person name="Copetti D."/>
            <person name="Kolliker R."/>
            <person name="Studer B."/>
        </authorList>
    </citation>
    <scope>NUCLEOTIDE SEQUENCE</scope>
    <source>
        <strain evidence="1">02402/16</strain>
        <tissue evidence="1">Leaf</tissue>
    </source>
</reference>
<accession>A0AAD8S1D1</accession>
<protein>
    <submittedName>
        <fullName evidence="1">Uncharacterized protein</fullName>
    </submittedName>
</protein>
<organism evidence="1 2">
    <name type="scientific">Lolium multiflorum</name>
    <name type="common">Italian ryegrass</name>
    <name type="synonym">Lolium perenne subsp. multiflorum</name>
    <dbReference type="NCBI Taxonomy" id="4521"/>
    <lineage>
        <taxon>Eukaryota</taxon>
        <taxon>Viridiplantae</taxon>
        <taxon>Streptophyta</taxon>
        <taxon>Embryophyta</taxon>
        <taxon>Tracheophyta</taxon>
        <taxon>Spermatophyta</taxon>
        <taxon>Magnoliopsida</taxon>
        <taxon>Liliopsida</taxon>
        <taxon>Poales</taxon>
        <taxon>Poaceae</taxon>
        <taxon>BOP clade</taxon>
        <taxon>Pooideae</taxon>
        <taxon>Poodae</taxon>
        <taxon>Poeae</taxon>
        <taxon>Poeae Chloroplast Group 2 (Poeae type)</taxon>
        <taxon>Loliodinae</taxon>
        <taxon>Loliinae</taxon>
        <taxon>Lolium</taxon>
    </lineage>
</organism>